<proteinExistence type="predicted"/>
<gene>
    <name evidence="1" type="ORF">WAE58_16785</name>
</gene>
<sequence length="103" mass="11614">MAISRFTGENALILNSALIRESQTSDFSNAVFDKLNGFEFNIDSPVRRLLFAQPTVTTTGEAIKIALPEMHIPKDLKFPTEGNNCILAFQVALFDMENYRCRK</sequence>
<accession>A0ABU8NQA3</accession>
<evidence type="ECO:0000313" key="2">
    <source>
        <dbReference type="Proteomes" id="UP001378956"/>
    </source>
</evidence>
<organism evidence="1 2">
    <name type="scientific">Pedobacter panaciterrae</name>
    <dbReference type="NCBI Taxonomy" id="363849"/>
    <lineage>
        <taxon>Bacteria</taxon>
        <taxon>Pseudomonadati</taxon>
        <taxon>Bacteroidota</taxon>
        <taxon>Sphingobacteriia</taxon>
        <taxon>Sphingobacteriales</taxon>
        <taxon>Sphingobacteriaceae</taxon>
        <taxon>Pedobacter</taxon>
    </lineage>
</organism>
<name>A0ABU8NQA3_9SPHI</name>
<reference evidence="1 2" key="1">
    <citation type="submission" date="2024-03" db="EMBL/GenBank/DDBJ databases">
        <title>Sequence of Lycoming College Course Isolates.</title>
        <authorList>
            <person name="Plotts O."/>
            <person name="Newman J."/>
        </authorList>
    </citation>
    <scope>NUCLEOTIDE SEQUENCE [LARGE SCALE GENOMIC DNA]</scope>
    <source>
        <strain evidence="1 2">CJB-3</strain>
    </source>
</reference>
<keyword evidence="2" id="KW-1185">Reference proteome</keyword>
<protein>
    <submittedName>
        <fullName evidence="1">Uncharacterized protein</fullName>
    </submittedName>
</protein>
<dbReference type="EMBL" id="JBBEUB010000005">
    <property type="protein sequence ID" value="MEJ2904104.1"/>
    <property type="molecule type" value="Genomic_DNA"/>
</dbReference>
<dbReference type="RefSeq" id="WP_288881429.1">
    <property type="nucleotide sequence ID" value="NZ_CBFGNQ010000017.1"/>
</dbReference>
<comment type="caution">
    <text evidence="1">The sequence shown here is derived from an EMBL/GenBank/DDBJ whole genome shotgun (WGS) entry which is preliminary data.</text>
</comment>
<dbReference type="Proteomes" id="UP001378956">
    <property type="component" value="Unassembled WGS sequence"/>
</dbReference>
<evidence type="ECO:0000313" key="1">
    <source>
        <dbReference type="EMBL" id="MEJ2904104.1"/>
    </source>
</evidence>